<evidence type="ECO:0000313" key="11">
    <source>
        <dbReference type="Proteomes" id="UP000781710"/>
    </source>
</evidence>
<evidence type="ECO:0000256" key="5">
    <source>
        <dbReference type="ARBA" id="ARBA00023251"/>
    </source>
</evidence>
<feature type="compositionally biased region" description="Basic and acidic residues" evidence="7">
    <location>
        <begin position="23"/>
        <end position="33"/>
    </location>
</feature>
<comment type="catalytic activity">
    <reaction evidence="1 6">
        <text>a beta-lactam + H2O = a substituted beta-amino acid</text>
        <dbReference type="Rhea" id="RHEA:20401"/>
        <dbReference type="ChEBI" id="CHEBI:15377"/>
        <dbReference type="ChEBI" id="CHEBI:35627"/>
        <dbReference type="ChEBI" id="CHEBI:140347"/>
        <dbReference type="EC" id="3.5.2.6"/>
    </reaction>
</comment>
<evidence type="ECO:0000256" key="3">
    <source>
        <dbReference type="ARBA" id="ARBA00012865"/>
    </source>
</evidence>
<proteinExistence type="inferred from homology"/>
<evidence type="ECO:0000259" key="8">
    <source>
        <dbReference type="Pfam" id="PF00144"/>
    </source>
</evidence>
<dbReference type="SUPFAM" id="SSF56601">
    <property type="entry name" value="beta-lactamase/transpeptidase-like"/>
    <property type="match status" value="1"/>
</dbReference>
<dbReference type="InterPro" id="IPR001466">
    <property type="entry name" value="Beta-lactam-related"/>
</dbReference>
<accession>A0ABQ6ZD99</accession>
<evidence type="ECO:0000313" key="10">
    <source>
        <dbReference type="EMBL" id="KAF1722853.1"/>
    </source>
</evidence>
<feature type="domain" description="Beta-lactamase-related" evidence="8">
    <location>
        <begin position="85"/>
        <end position="376"/>
    </location>
</feature>
<feature type="domain" description="Peptidase S12 Pab87-related C-terminal" evidence="9">
    <location>
        <begin position="498"/>
        <end position="581"/>
    </location>
</feature>
<dbReference type="InterPro" id="IPR001586">
    <property type="entry name" value="Beta-lactam_class-C_AS"/>
</dbReference>
<dbReference type="Proteomes" id="UP000781710">
    <property type="component" value="Unassembled WGS sequence"/>
</dbReference>
<name>A0ABQ6ZD99_9GAMM</name>
<feature type="region of interest" description="Disordered" evidence="7">
    <location>
        <begin position="1"/>
        <end position="44"/>
    </location>
</feature>
<feature type="compositionally biased region" description="Low complexity" evidence="7">
    <location>
        <begin position="9"/>
        <end position="19"/>
    </location>
</feature>
<dbReference type="Pfam" id="PF11954">
    <property type="entry name" value="DUF3471"/>
    <property type="match status" value="1"/>
</dbReference>
<gene>
    <name evidence="10" type="ORF">CSC78_16715</name>
</gene>
<dbReference type="EC" id="3.5.2.6" evidence="3 6"/>
<organism evidence="10 11">
    <name type="scientific">Pseudoxanthomonas japonensis</name>
    <dbReference type="NCBI Taxonomy" id="69284"/>
    <lineage>
        <taxon>Bacteria</taxon>
        <taxon>Pseudomonadati</taxon>
        <taxon>Pseudomonadota</taxon>
        <taxon>Gammaproteobacteria</taxon>
        <taxon>Lysobacterales</taxon>
        <taxon>Lysobacteraceae</taxon>
        <taxon>Pseudoxanthomonas</taxon>
    </lineage>
</organism>
<dbReference type="Pfam" id="PF00144">
    <property type="entry name" value="Beta-lactamase"/>
    <property type="match status" value="1"/>
</dbReference>
<dbReference type="PROSITE" id="PS00336">
    <property type="entry name" value="BETA_LACTAMASE_C"/>
    <property type="match status" value="1"/>
</dbReference>
<evidence type="ECO:0000256" key="2">
    <source>
        <dbReference type="ARBA" id="ARBA00007840"/>
    </source>
</evidence>
<evidence type="ECO:0000256" key="1">
    <source>
        <dbReference type="ARBA" id="ARBA00001526"/>
    </source>
</evidence>
<comment type="similarity">
    <text evidence="2 6">Belongs to the class-C beta-lactamase family.</text>
</comment>
<evidence type="ECO:0000259" key="9">
    <source>
        <dbReference type="Pfam" id="PF11954"/>
    </source>
</evidence>
<dbReference type="InterPro" id="IPR021860">
    <property type="entry name" value="Peptidase_S12_Pab87-rel_C"/>
</dbReference>
<dbReference type="InterPro" id="IPR012338">
    <property type="entry name" value="Beta-lactam/transpept-like"/>
</dbReference>
<dbReference type="Gene3D" id="3.40.710.10">
    <property type="entry name" value="DD-peptidase/beta-lactamase superfamily"/>
    <property type="match status" value="1"/>
</dbReference>
<evidence type="ECO:0000256" key="4">
    <source>
        <dbReference type="ARBA" id="ARBA00022801"/>
    </source>
</evidence>
<keyword evidence="4 6" id="KW-0378">Hydrolase</keyword>
<dbReference type="PANTHER" id="PTHR46825">
    <property type="entry name" value="D-ALANYL-D-ALANINE-CARBOXYPEPTIDASE/ENDOPEPTIDASE AMPH"/>
    <property type="match status" value="1"/>
</dbReference>
<keyword evidence="11" id="KW-1185">Reference proteome</keyword>
<keyword evidence="5 6" id="KW-0046">Antibiotic resistance</keyword>
<comment type="caution">
    <text evidence="10">The sequence shown here is derived from an EMBL/GenBank/DDBJ whole genome shotgun (WGS) entry which is preliminary data.</text>
</comment>
<reference evidence="10 11" key="1">
    <citation type="submission" date="2017-10" db="EMBL/GenBank/DDBJ databases">
        <title>Whole genome sequencing of members of genus Pseudoxanthomonas.</title>
        <authorList>
            <person name="Kumar S."/>
            <person name="Bansal K."/>
            <person name="Kaur A."/>
            <person name="Patil P."/>
            <person name="Sharma S."/>
            <person name="Patil P.B."/>
        </authorList>
    </citation>
    <scope>NUCLEOTIDE SEQUENCE [LARGE SCALE GENOMIC DNA]</scope>
    <source>
        <strain evidence="10 11">DSM 17109</strain>
    </source>
</reference>
<dbReference type="InterPro" id="IPR050491">
    <property type="entry name" value="AmpC-like"/>
</dbReference>
<dbReference type="EMBL" id="PDWW01000031">
    <property type="protein sequence ID" value="KAF1722853.1"/>
    <property type="molecule type" value="Genomic_DNA"/>
</dbReference>
<protein>
    <recommendedName>
        <fullName evidence="3 6">Beta-lactamase</fullName>
        <ecNumber evidence="3 6">3.5.2.6</ecNumber>
    </recommendedName>
</protein>
<dbReference type="PANTHER" id="PTHR46825:SF8">
    <property type="entry name" value="BETA-LACTAMASE-RELATED"/>
    <property type="match status" value="1"/>
</dbReference>
<sequence length="587" mass="62363">MIRPRHRSSAGSGVPSPAGQVPSDRRIPVERARQHGPRPFRRPTMPYAHTLALTLAIASGSAHAMSDAALADIVGQRLTGDRTGACMAVAVVENGSVARTFQCADPKDVARIGPDTAFEIGSVSKTMTAALLADLIGQGKGSLDDPLSAWLPPGTKLPDYQGKPILLRHIVTHTSGLPSLPTRMGAPDMTDPYAKLDEAVLLASLGDVVLTAAPGTKFEYSNFASMVLSYAVARRAGTDMETLLKQRLFAPLGMQHAYLNAAPADVRAAVGHTPNGRPTSAWHFQTNLAGVGGVRATLDDMVRYVQGELGTETTSISPALQRSQQKVSDAPPMAMNWMLMPVAGRTVHVHEGGTGGFSSFVSFDREKRRGVVILSDTTWNSIGSLGSLGLHLVDASFPLGEPRRDIPADGTLLDALVGEYQLIGGMKMSVRRKGDALEIQPAGQGTYLMGYDSAGDFYPRDFDAVLRPQRGANGHGFIWMQMGAAVPATRIDNATTKPAFAVEPATLREYEGEYPLVPGFGLSVKVQGDALTVQGTGQPALPVQAVERDVFVMEAVGAEIRFERDAGGKVIALALKQAGQTLRGEKQ</sequence>
<evidence type="ECO:0000256" key="7">
    <source>
        <dbReference type="SAM" id="MobiDB-lite"/>
    </source>
</evidence>
<evidence type="ECO:0000256" key="6">
    <source>
        <dbReference type="RuleBase" id="RU361140"/>
    </source>
</evidence>